<dbReference type="InterPro" id="IPR051694">
    <property type="entry name" value="Immunoregulatory_rcpt-like"/>
</dbReference>
<evidence type="ECO:0000313" key="8">
    <source>
        <dbReference type="EMBL" id="KAK3368600.1"/>
    </source>
</evidence>
<feature type="compositionally biased region" description="Low complexity" evidence="6">
    <location>
        <begin position="146"/>
        <end position="177"/>
    </location>
</feature>
<dbReference type="EMBL" id="JAULSW010000010">
    <property type="protein sequence ID" value="KAK3368600.1"/>
    <property type="molecule type" value="Genomic_DNA"/>
</dbReference>
<feature type="region of interest" description="Disordered" evidence="6">
    <location>
        <begin position="146"/>
        <end position="180"/>
    </location>
</feature>
<gene>
    <name evidence="8" type="ORF">B0H63DRAFT_488795</name>
</gene>
<feature type="coiled-coil region" evidence="5">
    <location>
        <begin position="385"/>
        <end position="425"/>
    </location>
</feature>
<reference evidence="8" key="1">
    <citation type="journal article" date="2023" name="Mol. Phylogenet. Evol.">
        <title>Genome-scale phylogeny and comparative genomics of the fungal order Sordariales.</title>
        <authorList>
            <person name="Hensen N."/>
            <person name="Bonometti L."/>
            <person name="Westerberg I."/>
            <person name="Brannstrom I.O."/>
            <person name="Guillou S."/>
            <person name="Cros-Aarteil S."/>
            <person name="Calhoun S."/>
            <person name="Haridas S."/>
            <person name="Kuo A."/>
            <person name="Mondo S."/>
            <person name="Pangilinan J."/>
            <person name="Riley R."/>
            <person name="LaButti K."/>
            <person name="Andreopoulos B."/>
            <person name="Lipzen A."/>
            <person name="Chen C."/>
            <person name="Yan M."/>
            <person name="Daum C."/>
            <person name="Ng V."/>
            <person name="Clum A."/>
            <person name="Steindorff A."/>
            <person name="Ohm R.A."/>
            <person name="Martin F."/>
            <person name="Silar P."/>
            <person name="Natvig D.O."/>
            <person name="Lalanne C."/>
            <person name="Gautier V."/>
            <person name="Ament-Velasquez S.L."/>
            <person name="Kruys A."/>
            <person name="Hutchinson M.I."/>
            <person name="Powell A.J."/>
            <person name="Barry K."/>
            <person name="Miller A.N."/>
            <person name="Grigoriev I.V."/>
            <person name="Debuchy R."/>
            <person name="Gladieux P."/>
            <person name="Hiltunen Thoren M."/>
            <person name="Johannesson H."/>
        </authorList>
    </citation>
    <scope>NUCLEOTIDE SEQUENCE</scope>
    <source>
        <strain evidence="8">CBS 232.78</strain>
    </source>
</reference>
<keyword evidence="5" id="KW-0175">Coiled coil</keyword>
<evidence type="ECO:0000256" key="3">
    <source>
        <dbReference type="ARBA" id="ARBA00022989"/>
    </source>
</evidence>
<dbReference type="PANTHER" id="PTHR15549">
    <property type="entry name" value="PAIRED IMMUNOGLOBULIN-LIKE TYPE 2 RECEPTOR"/>
    <property type="match status" value="1"/>
</dbReference>
<dbReference type="GO" id="GO:0071944">
    <property type="term" value="C:cell periphery"/>
    <property type="evidence" value="ECO:0007669"/>
    <property type="project" value="UniProtKB-ARBA"/>
</dbReference>
<keyword evidence="3 7" id="KW-1133">Transmembrane helix</keyword>
<comment type="caution">
    <text evidence="8">The sequence shown here is derived from an EMBL/GenBank/DDBJ whole genome shotgun (WGS) entry which is preliminary data.</text>
</comment>
<evidence type="ECO:0000256" key="2">
    <source>
        <dbReference type="ARBA" id="ARBA00022692"/>
    </source>
</evidence>
<keyword evidence="2 7" id="KW-0812">Transmembrane</keyword>
<sequence>MSTALYRPQTSLWSLSCGPVTKFQYGTGVFTSWLGGSTTSTLPSSCGPPGWYISSSVIPYYSPAICPSGYTAACSWYDSAQGPTPLAGETAYNCLPSGYTCGSSWAYTHGVEITSTSNSAPIFAIRWKSSDLSLLATHPLTSGTPAFTATSSSSRSSSATSSVSSTTGTSSPIQTGDTGSGGNGVSTGVLAGAVVGAVLGVLLLVGATILVFCIVRRRKKRSLGAAGNLPHVEQQPYNPELDGTAITAPAVYQPELDGKASLSAVPAVAQVTSFHSEEPVKTHTPAPQYHYYEIDSERAPLEPQELPTQYAASPGYPPPPSQQQQYYQPAPVFQPAESSPPPVGSLYGGNYAPIPTSPPLGSTSSVLSSPPPPSSMSGFSGQDELAQLREQQAKLEAKRKLLTQMEQLQEEEDRVKRRIEELQRGSVQQ</sequence>
<feature type="region of interest" description="Disordered" evidence="6">
    <location>
        <begin position="308"/>
        <end position="327"/>
    </location>
</feature>
<keyword evidence="4 7" id="KW-0472">Membrane</keyword>
<dbReference type="PANTHER" id="PTHR15549:SF30">
    <property type="entry name" value="MID2 DOMAIN-CONTAINING PROTEIN"/>
    <property type="match status" value="1"/>
</dbReference>
<dbReference type="GO" id="GO:0016020">
    <property type="term" value="C:membrane"/>
    <property type="evidence" value="ECO:0007669"/>
    <property type="project" value="UniProtKB-SubCell"/>
</dbReference>
<feature type="compositionally biased region" description="Low complexity" evidence="6">
    <location>
        <begin position="359"/>
        <end position="368"/>
    </location>
</feature>
<feature type="transmembrane region" description="Helical" evidence="7">
    <location>
        <begin position="189"/>
        <end position="215"/>
    </location>
</feature>
<dbReference type="Proteomes" id="UP001285441">
    <property type="component" value="Unassembled WGS sequence"/>
</dbReference>
<evidence type="ECO:0000313" key="9">
    <source>
        <dbReference type="Proteomes" id="UP001285441"/>
    </source>
</evidence>
<evidence type="ECO:0000256" key="7">
    <source>
        <dbReference type="SAM" id="Phobius"/>
    </source>
</evidence>
<evidence type="ECO:0000256" key="5">
    <source>
        <dbReference type="SAM" id="Coils"/>
    </source>
</evidence>
<evidence type="ECO:0000256" key="6">
    <source>
        <dbReference type="SAM" id="MobiDB-lite"/>
    </source>
</evidence>
<protein>
    <submittedName>
        <fullName evidence="8">Uncharacterized protein</fullName>
    </submittedName>
</protein>
<name>A0AAE0K352_9PEZI</name>
<reference evidence="8" key="2">
    <citation type="submission" date="2023-06" db="EMBL/GenBank/DDBJ databases">
        <authorList>
            <consortium name="Lawrence Berkeley National Laboratory"/>
            <person name="Haridas S."/>
            <person name="Hensen N."/>
            <person name="Bonometti L."/>
            <person name="Westerberg I."/>
            <person name="Brannstrom I.O."/>
            <person name="Guillou S."/>
            <person name="Cros-Aarteil S."/>
            <person name="Calhoun S."/>
            <person name="Kuo A."/>
            <person name="Mondo S."/>
            <person name="Pangilinan J."/>
            <person name="Riley R."/>
            <person name="LaButti K."/>
            <person name="Andreopoulos B."/>
            <person name="Lipzen A."/>
            <person name="Chen C."/>
            <person name="Yanf M."/>
            <person name="Daum C."/>
            <person name="Ng V."/>
            <person name="Clum A."/>
            <person name="Steindorff A."/>
            <person name="Ohm R."/>
            <person name="Martin F."/>
            <person name="Silar P."/>
            <person name="Natvig D."/>
            <person name="Lalanne C."/>
            <person name="Gautier V."/>
            <person name="Ament-velasquez S.L."/>
            <person name="Kruys A."/>
            <person name="Hutchinson M.I."/>
            <person name="Powell A.J."/>
            <person name="Barry K."/>
            <person name="Miller A.N."/>
            <person name="Grigoriev I.V."/>
            <person name="Debuchy R."/>
            <person name="Gladieux P."/>
            <person name="Thoren M.H."/>
            <person name="Johannesson H."/>
        </authorList>
    </citation>
    <scope>NUCLEOTIDE SEQUENCE</scope>
    <source>
        <strain evidence="8">CBS 232.78</strain>
    </source>
</reference>
<proteinExistence type="predicted"/>
<dbReference type="AlphaFoldDB" id="A0AAE0K352"/>
<feature type="region of interest" description="Disordered" evidence="6">
    <location>
        <begin position="332"/>
        <end position="385"/>
    </location>
</feature>
<organism evidence="8 9">
    <name type="scientific">Podospora didyma</name>
    <dbReference type="NCBI Taxonomy" id="330526"/>
    <lineage>
        <taxon>Eukaryota</taxon>
        <taxon>Fungi</taxon>
        <taxon>Dikarya</taxon>
        <taxon>Ascomycota</taxon>
        <taxon>Pezizomycotina</taxon>
        <taxon>Sordariomycetes</taxon>
        <taxon>Sordariomycetidae</taxon>
        <taxon>Sordariales</taxon>
        <taxon>Podosporaceae</taxon>
        <taxon>Podospora</taxon>
    </lineage>
</organism>
<evidence type="ECO:0000256" key="1">
    <source>
        <dbReference type="ARBA" id="ARBA00004167"/>
    </source>
</evidence>
<evidence type="ECO:0000256" key="4">
    <source>
        <dbReference type="ARBA" id="ARBA00023136"/>
    </source>
</evidence>
<accession>A0AAE0K352</accession>
<comment type="subcellular location">
    <subcellularLocation>
        <location evidence="1">Membrane</location>
        <topology evidence="1">Single-pass membrane protein</topology>
    </subcellularLocation>
</comment>
<keyword evidence="9" id="KW-1185">Reference proteome</keyword>